<protein>
    <submittedName>
        <fullName evidence="2">Uncharacterized protein</fullName>
    </submittedName>
</protein>
<gene>
    <name evidence="2" type="ORF">CIPAW_13G136200</name>
</gene>
<name>A0A8T1NT83_CARIL</name>
<dbReference type="AlphaFoldDB" id="A0A8T1NT83"/>
<reference evidence="2" key="1">
    <citation type="submission" date="2020-12" db="EMBL/GenBank/DDBJ databases">
        <title>WGS assembly of Carya illinoinensis cv. Pawnee.</title>
        <authorList>
            <person name="Platts A."/>
            <person name="Shu S."/>
            <person name="Wright S."/>
            <person name="Barry K."/>
            <person name="Edger P."/>
            <person name="Pires J.C."/>
            <person name="Schmutz J."/>
        </authorList>
    </citation>
    <scope>NUCLEOTIDE SEQUENCE</scope>
    <source>
        <tissue evidence="2">Leaf</tissue>
    </source>
</reference>
<dbReference type="EMBL" id="CM031821">
    <property type="protein sequence ID" value="KAG6632103.1"/>
    <property type="molecule type" value="Genomic_DNA"/>
</dbReference>
<evidence type="ECO:0000313" key="3">
    <source>
        <dbReference type="Proteomes" id="UP000811609"/>
    </source>
</evidence>
<keyword evidence="1" id="KW-1133">Transmembrane helix</keyword>
<organism evidence="2 3">
    <name type="scientific">Carya illinoinensis</name>
    <name type="common">Pecan</name>
    <dbReference type="NCBI Taxonomy" id="32201"/>
    <lineage>
        <taxon>Eukaryota</taxon>
        <taxon>Viridiplantae</taxon>
        <taxon>Streptophyta</taxon>
        <taxon>Embryophyta</taxon>
        <taxon>Tracheophyta</taxon>
        <taxon>Spermatophyta</taxon>
        <taxon>Magnoliopsida</taxon>
        <taxon>eudicotyledons</taxon>
        <taxon>Gunneridae</taxon>
        <taxon>Pentapetalae</taxon>
        <taxon>rosids</taxon>
        <taxon>fabids</taxon>
        <taxon>Fagales</taxon>
        <taxon>Juglandaceae</taxon>
        <taxon>Carya</taxon>
    </lineage>
</organism>
<sequence>MLSFQDFDYEVPLNLADQLICLSVGYFFCLGIGPTFCYY</sequence>
<evidence type="ECO:0000313" key="2">
    <source>
        <dbReference type="EMBL" id="KAG6632103.1"/>
    </source>
</evidence>
<feature type="transmembrane region" description="Helical" evidence="1">
    <location>
        <begin position="15"/>
        <end position="38"/>
    </location>
</feature>
<evidence type="ECO:0000256" key="1">
    <source>
        <dbReference type="SAM" id="Phobius"/>
    </source>
</evidence>
<proteinExistence type="predicted"/>
<keyword evidence="1" id="KW-0812">Transmembrane</keyword>
<dbReference type="Proteomes" id="UP000811609">
    <property type="component" value="Chromosome 13"/>
</dbReference>
<keyword evidence="1" id="KW-0472">Membrane</keyword>
<accession>A0A8T1NT83</accession>
<keyword evidence="3" id="KW-1185">Reference proteome</keyword>
<comment type="caution">
    <text evidence="2">The sequence shown here is derived from an EMBL/GenBank/DDBJ whole genome shotgun (WGS) entry which is preliminary data.</text>
</comment>